<feature type="modified residue" description="4-aspartylphosphate" evidence="1">
    <location>
        <position position="60"/>
    </location>
</feature>
<evidence type="ECO:0000259" key="2">
    <source>
        <dbReference type="PROSITE" id="PS50110"/>
    </source>
</evidence>
<keyword evidence="1" id="KW-0597">Phosphoprotein</keyword>
<sequence length="139" mass="15765">MNILLVEDNDIDVEILKRSLRKLGSTGSLMRAKDGVEALEILSDDALRQQLVRPYVILLDINMPRMNGHEFLAQLRQTEGIKSARVFVFTTSASKKDIELAYENYANGYIVKPDSSSELSDVLKTLQEYWRLCKMPDAA</sequence>
<dbReference type="Proteomes" id="UP000732193">
    <property type="component" value="Unassembled WGS sequence"/>
</dbReference>
<evidence type="ECO:0000256" key="1">
    <source>
        <dbReference type="PROSITE-ProRule" id="PRU00169"/>
    </source>
</evidence>
<accession>A0AAE3B800</accession>
<dbReference type="SUPFAM" id="SSF52172">
    <property type="entry name" value="CheY-like"/>
    <property type="match status" value="1"/>
</dbReference>
<reference evidence="3 4" key="1">
    <citation type="submission" date="2021-01" db="EMBL/GenBank/DDBJ databases">
        <title>Diatom-associated Roseobacters Show Island Model of Population Structure.</title>
        <authorList>
            <person name="Qu L."/>
            <person name="Feng X."/>
            <person name="Chen Y."/>
            <person name="Li L."/>
            <person name="Wang X."/>
            <person name="Hu Z."/>
            <person name="Wang H."/>
            <person name="Luo H."/>
        </authorList>
    </citation>
    <scope>NUCLEOTIDE SEQUENCE [LARGE SCALE GENOMIC DNA]</scope>
    <source>
        <strain evidence="3 4">TR60-84</strain>
    </source>
</reference>
<dbReference type="PANTHER" id="PTHR44520:SF2">
    <property type="entry name" value="RESPONSE REGULATOR RCP1"/>
    <property type="match status" value="1"/>
</dbReference>
<dbReference type="InterPro" id="IPR011006">
    <property type="entry name" value="CheY-like_superfamily"/>
</dbReference>
<protein>
    <submittedName>
        <fullName evidence="3">Response regulator</fullName>
    </submittedName>
</protein>
<dbReference type="Pfam" id="PF00072">
    <property type="entry name" value="Response_reg"/>
    <property type="match status" value="1"/>
</dbReference>
<proteinExistence type="predicted"/>
<name>A0AAE3B800_9RHOB</name>
<dbReference type="SMART" id="SM00448">
    <property type="entry name" value="REC"/>
    <property type="match status" value="1"/>
</dbReference>
<gene>
    <name evidence="3" type="ORF">JQV55_15960</name>
</gene>
<dbReference type="InterPro" id="IPR001789">
    <property type="entry name" value="Sig_transdc_resp-reg_receiver"/>
</dbReference>
<dbReference type="RefSeq" id="WP_082894760.1">
    <property type="nucleotide sequence ID" value="NZ_CANKZB010000004.1"/>
</dbReference>
<evidence type="ECO:0000313" key="3">
    <source>
        <dbReference type="EMBL" id="MBM1715066.1"/>
    </source>
</evidence>
<dbReference type="GO" id="GO:0000160">
    <property type="term" value="P:phosphorelay signal transduction system"/>
    <property type="evidence" value="ECO:0007669"/>
    <property type="project" value="InterPro"/>
</dbReference>
<dbReference type="AlphaFoldDB" id="A0AAE3B800"/>
<dbReference type="EMBL" id="JAFBRM010000004">
    <property type="protein sequence ID" value="MBM1715066.1"/>
    <property type="molecule type" value="Genomic_DNA"/>
</dbReference>
<dbReference type="CDD" id="cd17557">
    <property type="entry name" value="REC_Rcp-like"/>
    <property type="match status" value="1"/>
</dbReference>
<feature type="domain" description="Response regulatory" evidence="2">
    <location>
        <begin position="2"/>
        <end position="127"/>
    </location>
</feature>
<organism evidence="3 4">
    <name type="scientific">Sulfitobacter geojensis</name>
    <dbReference type="NCBI Taxonomy" id="1342299"/>
    <lineage>
        <taxon>Bacteria</taxon>
        <taxon>Pseudomonadati</taxon>
        <taxon>Pseudomonadota</taxon>
        <taxon>Alphaproteobacteria</taxon>
        <taxon>Rhodobacterales</taxon>
        <taxon>Roseobacteraceae</taxon>
        <taxon>Sulfitobacter</taxon>
    </lineage>
</organism>
<comment type="caution">
    <text evidence="3">The sequence shown here is derived from an EMBL/GenBank/DDBJ whole genome shotgun (WGS) entry which is preliminary data.</text>
</comment>
<dbReference type="PROSITE" id="PS50110">
    <property type="entry name" value="RESPONSE_REGULATORY"/>
    <property type="match status" value="1"/>
</dbReference>
<evidence type="ECO:0000313" key="4">
    <source>
        <dbReference type="Proteomes" id="UP000732193"/>
    </source>
</evidence>
<dbReference type="Gene3D" id="3.40.50.2300">
    <property type="match status" value="1"/>
</dbReference>
<keyword evidence="4" id="KW-1185">Reference proteome</keyword>
<dbReference type="InterPro" id="IPR052893">
    <property type="entry name" value="TCS_response_regulator"/>
</dbReference>
<dbReference type="PANTHER" id="PTHR44520">
    <property type="entry name" value="RESPONSE REGULATOR RCP1-RELATED"/>
    <property type="match status" value="1"/>
</dbReference>